<comment type="similarity">
    <text evidence="1">Belongs to the ClpA/ClpB family.</text>
</comment>
<gene>
    <name evidence="10" type="ORF">EYH37_01580</name>
</gene>
<dbReference type="GO" id="GO:0016887">
    <property type="term" value="F:ATP hydrolysis activity"/>
    <property type="evidence" value="ECO:0007669"/>
    <property type="project" value="InterPro"/>
</dbReference>
<feature type="domain" description="Clp R" evidence="9">
    <location>
        <begin position="3"/>
        <end position="294"/>
    </location>
</feature>
<dbReference type="SUPFAM" id="SSF52540">
    <property type="entry name" value="P-loop containing nucleoside triphosphate hydrolases"/>
    <property type="match status" value="2"/>
</dbReference>
<dbReference type="InterPro" id="IPR019489">
    <property type="entry name" value="Clp_ATPase_C"/>
</dbReference>
<dbReference type="AlphaFoldDB" id="A0A9D1CG22"/>
<keyword evidence="3" id="KW-0547">Nucleotide-binding</keyword>
<evidence type="ECO:0000256" key="1">
    <source>
        <dbReference type="ARBA" id="ARBA00008675"/>
    </source>
</evidence>
<dbReference type="Pfam" id="PF02861">
    <property type="entry name" value="Clp_N"/>
    <property type="match status" value="1"/>
</dbReference>
<evidence type="ECO:0000256" key="8">
    <source>
        <dbReference type="SAM" id="Coils"/>
    </source>
</evidence>
<dbReference type="FunFam" id="1.10.8.60:FF:000017">
    <property type="entry name" value="ATP-dependent chaperone ClpB"/>
    <property type="match status" value="1"/>
</dbReference>
<dbReference type="InterPro" id="IPR004176">
    <property type="entry name" value="Clp_R_N"/>
</dbReference>
<keyword evidence="4" id="KW-0067">ATP-binding</keyword>
<dbReference type="Gene3D" id="3.40.50.300">
    <property type="entry name" value="P-loop containing nucleotide triphosphate hydrolases"/>
    <property type="match status" value="3"/>
</dbReference>
<comment type="caution">
    <text evidence="10">The sequence shown here is derived from an EMBL/GenBank/DDBJ whole genome shotgun (WGS) entry which is preliminary data.</text>
</comment>
<keyword evidence="5" id="KW-0143">Chaperone</keyword>
<dbReference type="PANTHER" id="PTHR11638:SF18">
    <property type="entry name" value="HEAT SHOCK PROTEIN 104"/>
    <property type="match status" value="1"/>
</dbReference>
<name>A0A9D1CG22_AQUAO</name>
<dbReference type="InterPro" id="IPR001270">
    <property type="entry name" value="ClpA/B"/>
</dbReference>
<dbReference type="SMART" id="SM00382">
    <property type="entry name" value="AAA"/>
    <property type="match status" value="2"/>
</dbReference>
<reference evidence="10" key="1">
    <citation type="journal article" date="2020" name="ISME J.">
        <title>Gammaproteobacteria mediating utilization of methyl-, sulfur- and petroleum organic compounds in deep ocean hydrothermal plumes.</title>
        <authorList>
            <person name="Zhou Z."/>
            <person name="Liu Y."/>
            <person name="Pan J."/>
            <person name="Cron B.R."/>
            <person name="Toner B.M."/>
            <person name="Anantharaman K."/>
            <person name="Breier J.A."/>
            <person name="Dick G.J."/>
            <person name="Li M."/>
        </authorList>
    </citation>
    <scope>NUCLEOTIDE SEQUENCE</scope>
    <source>
        <strain evidence="10">SZUA-1501</strain>
    </source>
</reference>
<dbReference type="InterPro" id="IPR050130">
    <property type="entry name" value="ClpA_ClpB"/>
</dbReference>
<evidence type="ECO:0000259" key="9">
    <source>
        <dbReference type="PROSITE" id="PS51903"/>
    </source>
</evidence>
<dbReference type="GO" id="GO:0005524">
    <property type="term" value="F:ATP binding"/>
    <property type="evidence" value="ECO:0007669"/>
    <property type="project" value="UniProtKB-KW"/>
</dbReference>
<dbReference type="PANTHER" id="PTHR11638">
    <property type="entry name" value="ATP-DEPENDENT CLP PROTEASE"/>
    <property type="match status" value="1"/>
</dbReference>
<evidence type="ECO:0000313" key="11">
    <source>
        <dbReference type="Proteomes" id="UP000606463"/>
    </source>
</evidence>
<dbReference type="InterPro" id="IPR003959">
    <property type="entry name" value="ATPase_AAA_core"/>
</dbReference>
<dbReference type="Pfam" id="PF07724">
    <property type="entry name" value="AAA_2"/>
    <property type="match status" value="1"/>
</dbReference>
<dbReference type="FunFam" id="3.40.50.300:FF:000025">
    <property type="entry name" value="ATP-dependent Clp protease subunit"/>
    <property type="match status" value="1"/>
</dbReference>
<dbReference type="SUPFAM" id="SSF81923">
    <property type="entry name" value="Double Clp-N motif"/>
    <property type="match status" value="1"/>
</dbReference>
<dbReference type="GO" id="GO:0005737">
    <property type="term" value="C:cytoplasm"/>
    <property type="evidence" value="ECO:0007669"/>
    <property type="project" value="TreeGrafter"/>
</dbReference>
<dbReference type="InterPro" id="IPR028299">
    <property type="entry name" value="ClpA/B_CS2"/>
</dbReference>
<evidence type="ECO:0000256" key="7">
    <source>
        <dbReference type="PROSITE-ProRule" id="PRU01251"/>
    </source>
</evidence>
<evidence type="ECO:0000256" key="2">
    <source>
        <dbReference type="ARBA" id="ARBA00022737"/>
    </source>
</evidence>
<comment type="subunit">
    <text evidence="6">Homohexamer. The oligomerization is ATP-dependent.</text>
</comment>
<dbReference type="Pfam" id="PF17871">
    <property type="entry name" value="AAA_lid_9"/>
    <property type="match status" value="1"/>
</dbReference>
<dbReference type="Proteomes" id="UP000606463">
    <property type="component" value="Unassembled WGS sequence"/>
</dbReference>
<dbReference type="CDD" id="cd00009">
    <property type="entry name" value="AAA"/>
    <property type="match status" value="1"/>
</dbReference>
<accession>A0A9D1CG22</accession>
<dbReference type="SMART" id="SM01086">
    <property type="entry name" value="ClpB_D2-small"/>
    <property type="match status" value="1"/>
</dbReference>
<dbReference type="Gene3D" id="1.10.1780.10">
    <property type="entry name" value="Clp, N-terminal domain"/>
    <property type="match status" value="2"/>
</dbReference>
<proteinExistence type="inferred from homology"/>
<dbReference type="Gene3D" id="1.10.8.60">
    <property type="match status" value="1"/>
</dbReference>
<dbReference type="PRINTS" id="PR00300">
    <property type="entry name" value="CLPPROTEASEA"/>
</dbReference>
<dbReference type="InterPro" id="IPR003593">
    <property type="entry name" value="AAA+_ATPase"/>
</dbReference>
<dbReference type="InterPro" id="IPR041546">
    <property type="entry name" value="ClpA/ClpB_AAA_lid"/>
</dbReference>
<evidence type="ECO:0000256" key="6">
    <source>
        <dbReference type="ARBA" id="ARBA00026057"/>
    </source>
</evidence>
<dbReference type="Pfam" id="PF00004">
    <property type="entry name" value="AAA"/>
    <property type="match status" value="1"/>
</dbReference>
<feature type="coiled-coil region" evidence="8">
    <location>
        <begin position="66"/>
        <end position="168"/>
    </location>
</feature>
<keyword evidence="2 7" id="KW-0677">Repeat</keyword>
<feature type="coiled-coil region" evidence="8">
    <location>
        <begin position="546"/>
        <end position="653"/>
    </location>
</feature>
<dbReference type="Pfam" id="PF10431">
    <property type="entry name" value="ClpB_D2-small"/>
    <property type="match status" value="1"/>
</dbReference>
<sequence>MVNEKMFSQKSKEYLSLAKEIAKKYNDYKIDTDHILLAFLSEKESPFYKIIEKRGIDTENLRNQIVKNLEQLYSQIDKAVESETQRLINLRAEIIQVKGEISELQNELKRIEEEERRLERALEEARKYGDWFEEQTLSLELQRLSAIKRSYQSRLKQYEEALSQVFDRSAVIKFLKGKLSIDGLVKTALENSPLLEQLKELGISPDRVIAKIYHKLFGGRVKEPEYSQYLIKVLEQAEDKAVSEKETEVKPYHIASALVEAKDYLAGKLLEQIFGGGKGEMKNISQEMKEEEKSALERFTVDLTELAREGKLDPVVGREREINQTIEVLLRRKKNNPVLVGDAGVGKTAIVEGLAQKIVNKEVPPELQDKKILALDMAGLMAGTKYRGEFEERLKKLLDELKKDGNAILFIDEIHTVVGAGKAEGAMDMANIMKPALARGEIRVIGATTVDEYRKYIEKDPALERRFQPIYVEEPSVETTIEILKALRPKFEKHHKVKISDEAIEAAAKLTHRYVTSRKLPDKAIDALDQACARKKLSVVMPPPELQEIERQLKRLEEEIVEANLKGDFEKEAELKIKKIELEKRKNELLKKYGSVEAKINSVKEEIKKIEEEIKKAVENGDVDKEYELKKRLIELEKELKKLEKQRANEVVVTYDDVAQVVSEWTGIPVSKLKEEEKQKLLKLEDELHKRVVGQDHAVKAVAEAIRRARAGLKDPKRPIASFMFLGPTGVGKTELAKALAELLFGDEDAMIRLDMSEFKEEHSVAKLIGAPPGYVGYEEGGKLTEAVRRKPYSVILLDEIEKAHPRVFDLFLQVLDDGRLTDSKGRTVDFRNTVIIMTSNVGSQYLLNIPLDADEETTNREFEKAKEKVLEELKLRFRPEFLNRIDEIITFKPLTMKELLQIVDLLVNRINERLADRNMKIELTEEAKRELARRGYDPAFGARPLRRTLQKYIETPLADYILEGKFGEGDTIVVDYDKEKKEFVFTKKEEKKEENKNEKSKK</sequence>
<evidence type="ECO:0000256" key="5">
    <source>
        <dbReference type="ARBA" id="ARBA00023186"/>
    </source>
</evidence>
<keyword evidence="8" id="KW-0175">Coiled coil</keyword>
<dbReference type="InterPro" id="IPR036628">
    <property type="entry name" value="Clp_N_dom_sf"/>
</dbReference>
<protein>
    <submittedName>
        <fullName evidence="10">AAA family ATPase</fullName>
    </submittedName>
</protein>
<dbReference type="PROSITE" id="PS51903">
    <property type="entry name" value="CLP_R"/>
    <property type="match status" value="1"/>
</dbReference>
<dbReference type="CDD" id="cd19499">
    <property type="entry name" value="RecA-like_ClpB_Hsp104-like"/>
    <property type="match status" value="1"/>
</dbReference>
<dbReference type="FunFam" id="3.40.50.300:FF:000010">
    <property type="entry name" value="Chaperone clpB 1, putative"/>
    <property type="match status" value="1"/>
</dbReference>
<organism evidence="10 11">
    <name type="scientific">Aquifex aeolicus</name>
    <dbReference type="NCBI Taxonomy" id="63363"/>
    <lineage>
        <taxon>Bacteria</taxon>
        <taxon>Pseudomonadati</taxon>
        <taxon>Aquificota</taxon>
        <taxon>Aquificia</taxon>
        <taxon>Aquificales</taxon>
        <taxon>Aquificaceae</taxon>
        <taxon>Aquifex</taxon>
    </lineage>
</organism>
<evidence type="ECO:0000256" key="4">
    <source>
        <dbReference type="ARBA" id="ARBA00022840"/>
    </source>
</evidence>
<evidence type="ECO:0000313" key="10">
    <source>
        <dbReference type="EMBL" id="HIP98048.1"/>
    </source>
</evidence>
<dbReference type="PROSITE" id="PS00871">
    <property type="entry name" value="CLPAB_2"/>
    <property type="match status" value="1"/>
</dbReference>
<dbReference type="InterPro" id="IPR027417">
    <property type="entry name" value="P-loop_NTPase"/>
</dbReference>
<dbReference type="GO" id="GO:0034605">
    <property type="term" value="P:cellular response to heat"/>
    <property type="evidence" value="ECO:0007669"/>
    <property type="project" value="TreeGrafter"/>
</dbReference>
<evidence type="ECO:0000256" key="3">
    <source>
        <dbReference type="ARBA" id="ARBA00022741"/>
    </source>
</evidence>
<dbReference type="EMBL" id="DQVE01000015">
    <property type="protein sequence ID" value="HIP98048.1"/>
    <property type="molecule type" value="Genomic_DNA"/>
</dbReference>